<sequence>MDMGDQRFQLVFGAAGGEVSDLRLEGTDEVGRGVDDGGAEFEDRVVAALQVGREFGRVGIEADAEQGIVFLPGGGELVDKGHAESFGR</sequence>
<dbReference type="EMBL" id="VSSQ01139907">
    <property type="protein sequence ID" value="MPN62213.1"/>
    <property type="molecule type" value="Genomic_DNA"/>
</dbReference>
<protein>
    <submittedName>
        <fullName evidence="1">Uncharacterized protein</fullName>
    </submittedName>
</protein>
<gene>
    <name evidence="1" type="ORF">SDC9_209960</name>
</gene>
<comment type="caution">
    <text evidence="1">The sequence shown here is derived from an EMBL/GenBank/DDBJ whole genome shotgun (WGS) entry which is preliminary data.</text>
</comment>
<evidence type="ECO:0000313" key="1">
    <source>
        <dbReference type="EMBL" id="MPN62213.1"/>
    </source>
</evidence>
<organism evidence="1">
    <name type="scientific">bioreactor metagenome</name>
    <dbReference type="NCBI Taxonomy" id="1076179"/>
    <lineage>
        <taxon>unclassified sequences</taxon>
        <taxon>metagenomes</taxon>
        <taxon>ecological metagenomes</taxon>
    </lineage>
</organism>
<proteinExistence type="predicted"/>
<name>A0A645JS20_9ZZZZ</name>
<dbReference type="AlphaFoldDB" id="A0A645JS20"/>
<reference evidence="1" key="1">
    <citation type="submission" date="2019-08" db="EMBL/GenBank/DDBJ databases">
        <authorList>
            <person name="Kucharzyk K."/>
            <person name="Murdoch R.W."/>
            <person name="Higgins S."/>
            <person name="Loffler F."/>
        </authorList>
    </citation>
    <scope>NUCLEOTIDE SEQUENCE</scope>
</reference>
<accession>A0A645JS20</accession>